<accession>A0A9Q3KV56</accession>
<keyword evidence="3" id="KW-1185">Reference proteome</keyword>
<dbReference type="Proteomes" id="UP000765509">
    <property type="component" value="Unassembled WGS sequence"/>
</dbReference>
<evidence type="ECO:0000313" key="3">
    <source>
        <dbReference type="Proteomes" id="UP000765509"/>
    </source>
</evidence>
<name>A0A9Q3KV56_9BASI</name>
<feature type="region of interest" description="Disordered" evidence="1">
    <location>
        <begin position="1"/>
        <end position="21"/>
    </location>
</feature>
<evidence type="ECO:0000313" key="2">
    <source>
        <dbReference type="EMBL" id="MBW0586254.1"/>
    </source>
</evidence>
<evidence type="ECO:0000256" key="1">
    <source>
        <dbReference type="SAM" id="MobiDB-lite"/>
    </source>
</evidence>
<proteinExistence type="predicted"/>
<dbReference type="EMBL" id="AVOT02123375">
    <property type="protein sequence ID" value="MBW0586254.1"/>
    <property type="molecule type" value="Genomic_DNA"/>
</dbReference>
<organism evidence="2 3">
    <name type="scientific">Austropuccinia psidii MF-1</name>
    <dbReference type="NCBI Taxonomy" id="1389203"/>
    <lineage>
        <taxon>Eukaryota</taxon>
        <taxon>Fungi</taxon>
        <taxon>Dikarya</taxon>
        <taxon>Basidiomycota</taxon>
        <taxon>Pucciniomycotina</taxon>
        <taxon>Pucciniomycetes</taxon>
        <taxon>Pucciniales</taxon>
        <taxon>Sphaerophragmiaceae</taxon>
        <taxon>Austropuccinia</taxon>
    </lineage>
</organism>
<reference evidence="2" key="1">
    <citation type="submission" date="2021-03" db="EMBL/GenBank/DDBJ databases">
        <title>Draft genome sequence of rust myrtle Austropuccinia psidii MF-1, a brazilian biotype.</title>
        <authorList>
            <person name="Quecine M.C."/>
            <person name="Pachon D.M.R."/>
            <person name="Bonatelli M.L."/>
            <person name="Correr F.H."/>
            <person name="Franceschini L.M."/>
            <person name="Leite T.F."/>
            <person name="Margarido G.R.A."/>
            <person name="Almeida C.A."/>
            <person name="Ferrarezi J.A."/>
            <person name="Labate C.A."/>
        </authorList>
    </citation>
    <scope>NUCLEOTIDE SEQUENCE</scope>
    <source>
        <strain evidence="2">MF-1</strain>
    </source>
</reference>
<gene>
    <name evidence="2" type="ORF">O181_125969</name>
</gene>
<protein>
    <submittedName>
        <fullName evidence="2">Uncharacterized protein</fullName>
    </submittedName>
</protein>
<dbReference type="AlphaFoldDB" id="A0A9Q3KV56"/>
<comment type="caution">
    <text evidence="2">The sequence shown here is derived from an EMBL/GenBank/DDBJ whole genome shotgun (WGS) entry which is preliminary data.</text>
</comment>
<sequence length="149" mass="17342">MSQFSEKNQKQFAELEASHERMKTLTGSLERIVETLQEGHAKLRKASKETNKRRNLVFEEQLHSKKDRDWMDQAIKKLFNVYPNMKPQPQGRVMDNPYHQEDIKPDVMLVNKERSPSQYQDGDNMSCSEKEALKQLLEASGWPKFSGTG</sequence>